<dbReference type="EMBL" id="CP088156">
    <property type="protein sequence ID" value="UFZ04861.1"/>
    <property type="molecule type" value="Genomic_DNA"/>
</dbReference>
<dbReference type="InterPro" id="IPR020471">
    <property type="entry name" value="AKR"/>
</dbReference>
<evidence type="ECO:0000313" key="3">
    <source>
        <dbReference type="Proteomes" id="UP001431010"/>
    </source>
</evidence>
<evidence type="ECO:0000313" key="2">
    <source>
        <dbReference type="EMBL" id="UFZ04861.1"/>
    </source>
</evidence>
<dbReference type="SUPFAM" id="SSF51430">
    <property type="entry name" value="NAD(P)-linked oxidoreductase"/>
    <property type="match status" value="1"/>
</dbReference>
<name>A0ABY3RC08_9BRAD</name>
<dbReference type="PANTHER" id="PTHR42686:SF1">
    <property type="entry name" value="GH17980P-RELATED"/>
    <property type="match status" value="1"/>
</dbReference>
<dbReference type="InterPro" id="IPR023210">
    <property type="entry name" value="NADP_OxRdtase_dom"/>
</dbReference>
<dbReference type="Proteomes" id="UP001431010">
    <property type="component" value="Chromosome"/>
</dbReference>
<reference evidence="2" key="1">
    <citation type="journal article" date="2024" name="Antonie Van Leeuwenhoek">
        <title>Bradyrhizobium ontarionense sp. nov., a novel bacterial symbiont isolated from Aeschynomene indica (Indian jointvetch), harbours photosynthesis, nitrogen fixation and nitrous oxide (N2O) reductase genes.</title>
        <authorList>
            <person name="Bromfield E.S.P."/>
            <person name="Cloutier S."/>
        </authorList>
    </citation>
    <scope>NUCLEOTIDE SEQUENCE</scope>
    <source>
        <strain evidence="2">A19</strain>
    </source>
</reference>
<dbReference type="Pfam" id="PF00248">
    <property type="entry name" value="Aldo_ket_red"/>
    <property type="match status" value="1"/>
</dbReference>
<organism evidence="2 3">
    <name type="scientific">Bradyrhizobium ontarionense</name>
    <dbReference type="NCBI Taxonomy" id="2898149"/>
    <lineage>
        <taxon>Bacteria</taxon>
        <taxon>Pseudomonadati</taxon>
        <taxon>Pseudomonadota</taxon>
        <taxon>Alphaproteobacteria</taxon>
        <taxon>Hyphomicrobiales</taxon>
        <taxon>Nitrobacteraceae</taxon>
        <taxon>Bradyrhizobium</taxon>
    </lineage>
</organism>
<gene>
    <name evidence="2" type="ORF">LQG66_00615</name>
</gene>
<keyword evidence="3" id="KW-1185">Reference proteome</keyword>
<dbReference type="CDD" id="cd19095">
    <property type="entry name" value="AKR_PA4992-like"/>
    <property type="match status" value="1"/>
</dbReference>
<proteinExistence type="predicted"/>
<dbReference type="Gene3D" id="3.20.20.100">
    <property type="entry name" value="NADP-dependent oxidoreductase domain"/>
    <property type="match status" value="1"/>
</dbReference>
<evidence type="ECO:0000259" key="1">
    <source>
        <dbReference type="Pfam" id="PF00248"/>
    </source>
</evidence>
<feature type="domain" description="NADP-dependent oxidoreductase" evidence="1">
    <location>
        <begin position="45"/>
        <end position="342"/>
    </location>
</feature>
<sequence>MRPEKVCLIGIWILLNVSECGSQIPFNLLRQSMKYRQLGPLPVSEIGLGCSGFWGNRQFEDRQAIRIVHEAFDLGVNLFDTGHNYCNYNAEPRLGRALAEILKRADRSKIVVSTKVGTLRPRPLISLREVKTQDHSPEYVELACARAIKNLNTDFIDVLYLHNFAPASITDALLTKLASMRRNGMFRLLGINTHSEAHMQYVARLKGVFDVALIDLNVAQLDRLPIVDQLHKAGIAVVAGTVLAQGHLIRGKIGHIRSAADLWYLARALLKPDARRLALAARDVRPALASVDGMSAAQAAMSYILGLQQVSACIFGTTNLNNLREIAAAPEKRLSEAHAASIYAAFRQQRAFASA</sequence>
<accession>A0ABY3RC08</accession>
<dbReference type="PANTHER" id="PTHR42686">
    <property type="entry name" value="GH17980P-RELATED"/>
    <property type="match status" value="1"/>
</dbReference>
<dbReference type="RefSeq" id="WP_231322249.1">
    <property type="nucleotide sequence ID" value="NZ_CP088156.1"/>
</dbReference>
<protein>
    <submittedName>
        <fullName evidence="2">Aldo/keto reductase</fullName>
    </submittedName>
</protein>
<dbReference type="InterPro" id="IPR036812">
    <property type="entry name" value="NAD(P)_OxRdtase_dom_sf"/>
</dbReference>